<dbReference type="Proteomes" id="UP001254257">
    <property type="component" value="Unassembled WGS sequence"/>
</dbReference>
<dbReference type="PANTHER" id="PTHR47515">
    <property type="entry name" value="LOW CALCIUM RESPONSE LOCUS PROTEIN T"/>
    <property type="match status" value="1"/>
</dbReference>
<dbReference type="InterPro" id="IPR009057">
    <property type="entry name" value="Homeodomain-like_sf"/>
</dbReference>
<dbReference type="NCBIfam" id="NF033516">
    <property type="entry name" value="transpos_IS3"/>
    <property type="match status" value="1"/>
</dbReference>
<dbReference type="InterPro" id="IPR036397">
    <property type="entry name" value="RNaseH_sf"/>
</dbReference>
<dbReference type="SUPFAM" id="SSF46689">
    <property type="entry name" value="Homeodomain-like"/>
    <property type="match status" value="1"/>
</dbReference>
<dbReference type="InterPro" id="IPR025948">
    <property type="entry name" value="HTH-like_dom"/>
</dbReference>
<dbReference type="InterPro" id="IPR001584">
    <property type="entry name" value="Integrase_cat-core"/>
</dbReference>
<dbReference type="PANTHER" id="PTHR47515:SF1">
    <property type="entry name" value="BLR2054 PROTEIN"/>
    <property type="match status" value="1"/>
</dbReference>
<dbReference type="Pfam" id="PF13683">
    <property type="entry name" value="rve_3"/>
    <property type="match status" value="1"/>
</dbReference>
<organism evidence="3 4">
    <name type="scientific">Bosea rubneri</name>
    <dbReference type="NCBI Taxonomy" id="3075434"/>
    <lineage>
        <taxon>Bacteria</taxon>
        <taxon>Pseudomonadati</taxon>
        <taxon>Pseudomonadota</taxon>
        <taxon>Alphaproteobacteria</taxon>
        <taxon>Hyphomicrobiales</taxon>
        <taxon>Boseaceae</taxon>
        <taxon>Bosea</taxon>
    </lineage>
</organism>
<comment type="caution">
    <text evidence="3">The sequence shown here is derived from an EMBL/GenBank/DDBJ whole genome shotgun (WGS) entry which is preliminary data.</text>
</comment>
<dbReference type="Pfam" id="PF13276">
    <property type="entry name" value="HTH_21"/>
    <property type="match status" value="1"/>
</dbReference>
<dbReference type="SUPFAM" id="SSF53098">
    <property type="entry name" value="Ribonuclease H-like"/>
    <property type="match status" value="1"/>
</dbReference>
<dbReference type="InterPro" id="IPR012337">
    <property type="entry name" value="RNaseH-like_sf"/>
</dbReference>
<protein>
    <submittedName>
        <fullName evidence="3">IS3 family transposase</fullName>
    </submittedName>
</protein>
<dbReference type="Pfam" id="PF01527">
    <property type="entry name" value="HTH_Tnp_1"/>
    <property type="match status" value="1"/>
</dbReference>
<reference evidence="3 4" key="1">
    <citation type="submission" date="2023-09" db="EMBL/GenBank/DDBJ databases">
        <title>Whole genome shotgun sequencing (WGS) of Bosea sp. ZW T0_25, isolated from stored onions (Allium cepa).</title>
        <authorList>
            <person name="Stoll D.A."/>
            <person name="Huch M."/>
        </authorList>
    </citation>
    <scope>NUCLEOTIDE SEQUENCE [LARGE SCALE GENOMIC DNA]</scope>
    <source>
        <strain evidence="3 4">ZW T0_25</strain>
    </source>
</reference>
<name>A0ABU3SGZ4_9HYPH</name>
<proteinExistence type="predicted"/>
<dbReference type="EMBL" id="JAWDID010000078">
    <property type="protein sequence ID" value="MDU0343650.1"/>
    <property type="molecule type" value="Genomic_DNA"/>
</dbReference>
<keyword evidence="4" id="KW-1185">Reference proteome</keyword>
<feature type="domain" description="Integrase catalytic" evidence="2">
    <location>
        <begin position="208"/>
        <end position="368"/>
    </location>
</feature>
<accession>A0ABU3SGZ4</accession>
<feature type="coiled-coil region" evidence="1">
    <location>
        <begin position="53"/>
        <end position="80"/>
    </location>
</feature>
<dbReference type="RefSeq" id="WP_316021352.1">
    <property type="nucleotide sequence ID" value="NZ_JAWDID010000078.1"/>
</dbReference>
<keyword evidence="1" id="KW-0175">Coiled coil</keyword>
<dbReference type="InterPro" id="IPR002514">
    <property type="entry name" value="Transposase_8"/>
</dbReference>
<gene>
    <name evidence="3" type="ORF">RKE40_27505</name>
</gene>
<dbReference type="PROSITE" id="PS50994">
    <property type="entry name" value="INTEGRASE"/>
    <property type="match status" value="1"/>
</dbReference>
<evidence type="ECO:0000313" key="4">
    <source>
        <dbReference type="Proteomes" id="UP001254257"/>
    </source>
</evidence>
<evidence type="ECO:0000259" key="2">
    <source>
        <dbReference type="PROSITE" id="PS50994"/>
    </source>
</evidence>
<dbReference type="Gene3D" id="3.30.420.10">
    <property type="entry name" value="Ribonuclease H-like superfamily/Ribonuclease H"/>
    <property type="match status" value="1"/>
</dbReference>
<evidence type="ECO:0000313" key="3">
    <source>
        <dbReference type="EMBL" id="MDU0343650.1"/>
    </source>
</evidence>
<dbReference type="InterPro" id="IPR048020">
    <property type="entry name" value="Transpos_IS3"/>
</dbReference>
<sequence length="393" mass="44991">MPKKRHKPEEIVAKLRQVDVLVSQGQSVADAIRSIGVTEVSYYRWRREFGGLKTDQVRRMKELEAENARLRRAVADLTLDKLILKEAAFGKLVSPARRRVCIDHVRLALKVSERRVCRVLGQHRSTQRRIPRGRDDEEQLIADLVELARCYGRYGYRKIAALLRSTAGWVVNDKRVERIWRREGLKVPARQPKRGRLWLADGSCIRLRAERPNHVWSYDFVEDRTHDGRKYRMLNIIDEFTHECLAIRIDRRLKAIDVIDVLSDLFILRGVPEHVRSDNGPEFVAKAVQAWIGAVGAKTAYIAPGSPWENGFIESFNARLRDELLDGEIFYTLAEAKIVIESWRRHFNTVRPHGSLGYKPPAPEVFVPAMTARAAALSRPATPPALAPRPTAH</sequence>
<evidence type="ECO:0000256" key="1">
    <source>
        <dbReference type="SAM" id="Coils"/>
    </source>
</evidence>